<dbReference type="EMBL" id="SADE01000002">
    <property type="protein sequence ID" value="RVU36272.1"/>
    <property type="molecule type" value="Genomic_DNA"/>
</dbReference>
<feature type="domain" description="Fatty acid desaturase" evidence="2">
    <location>
        <begin position="49"/>
        <end position="283"/>
    </location>
</feature>
<dbReference type="OrthoDB" id="9792534at2"/>
<dbReference type="PANTHER" id="PTHR12879">
    <property type="entry name" value="SPHINGOLIPID DELTA 4 DESATURASE/C-4 HYDROXYLASE PROTEIN DES2"/>
    <property type="match status" value="1"/>
</dbReference>
<comment type="caution">
    <text evidence="3">The sequence shown here is derived from an EMBL/GenBank/DDBJ whole genome shotgun (WGS) entry which is preliminary data.</text>
</comment>
<dbReference type="Pfam" id="PF00487">
    <property type="entry name" value="FA_desaturase"/>
    <property type="match status" value="1"/>
</dbReference>
<feature type="transmembrane region" description="Helical" evidence="1">
    <location>
        <begin position="76"/>
        <end position="97"/>
    </location>
</feature>
<dbReference type="Proteomes" id="UP000287447">
    <property type="component" value="Unassembled WGS sequence"/>
</dbReference>
<dbReference type="GO" id="GO:0016020">
    <property type="term" value="C:membrane"/>
    <property type="evidence" value="ECO:0007669"/>
    <property type="project" value="GOC"/>
</dbReference>
<keyword evidence="1" id="KW-0472">Membrane</keyword>
<feature type="transmembrane region" description="Helical" evidence="1">
    <location>
        <begin position="51"/>
        <end position="69"/>
    </location>
</feature>
<dbReference type="CDD" id="cd03511">
    <property type="entry name" value="Rhizopine-oxygenase-like"/>
    <property type="match status" value="1"/>
</dbReference>
<keyword evidence="1" id="KW-1133">Transmembrane helix</keyword>
<keyword evidence="1" id="KW-0812">Transmembrane</keyword>
<dbReference type="PANTHER" id="PTHR12879:SF8">
    <property type="entry name" value="SPHINGOLIPID DELTA(4)-DESATURASE DES1"/>
    <property type="match status" value="1"/>
</dbReference>
<gene>
    <name evidence="3" type="ORF">EOI86_13730</name>
</gene>
<reference evidence="4" key="1">
    <citation type="submission" date="2019-01" db="EMBL/GenBank/DDBJ databases">
        <title>Gri0909 isolated from a small marine red alga.</title>
        <authorList>
            <person name="Kim J."/>
            <person name="Jeong S.E."/>
            <person name="Jeon C.O."/>
        </authorList>
    </citation>
    <scope>NUCLEOTIDE SEQUENCE [LARGE SCALE GENOMIC DNA]</scope>
    <source>
        <strain evidence="4">Gri0909</strain>
    </source>
</reference>
<name>A0A3S2Z787_9PROT</name>
<dbReference type="RefSeq" id="WP_127765748.1">
    <property type="nucleotide sequence ID" value="NZ_SADE01000002.1"/>
</dbReference>
<keyword evidence="4" id="KW-1185">Reference proteome</keyword>
<dbReference type="InterPro" id="IPR005804">
    <property type="entry name" value="FA_desaturase_dom"/>
</dbReference>
<accession>A0A3S2Z787</accession>
<evidence type="ECO:0000313" key="3">
    <source>
        <dbReference type="EMBL" id="RVU36272.1"/>
    </source>
</evidence>
<dbReference type="GO" id="GO:0046513">
    <property type="term" value="P:ceramide biosynthetic process"/>
    <property type="evidence" value="ECO:0007669"/>
    <property type="project" value="TreeGrafter"/>
</dbReference>
<evidence type="ECO:0000259" key="2">
    <source>
        <dbReference type="Pfam" id="PF00487"/>
    </source>
</evidence>
<feature type="transmembrane region" description="Helical" evidence="1">
    <location>
        <begin position="27"/>
        <end position="45"/>
    </location>
</feature>
<dbReference type="AlphaFoldDB" id="A0A3S2Z787"/>
<dbReference type="InterPro" id="IPR039393">
    <property type="entry name" value="Rhizopine-oxygenase-like"/>
</dbReference>
<organism evidence="3 4">
    <name type="scientific">Hwanghaeella grinnelliae</name>
    <dbReference type="NCBI Taxonomy" id="2500179"/>
    <lineage>
        <taxon>Bacteria</taxon>
        <taxon>Pseudomonadati</taxon>
        <taxon>Pseudomonadota</taxon>
        <taxon>Alphaproteobacteria</taxon>
        <taxon>Rhodospirillales</taxon>
        <taxon>Rhodospirillaceae</taxon>
        <taxon>Hwanghaeella</taxon>
    </lineage>
</organism>
<dbReference type="GO" id="GO:0042284">
    <property type="term" value="F:sphingolipid delta-4 desaturase activity"/>
    <property type="evidence" value="ECO:0007669"/>
    <property type="project" value="TreeGrafter"/>
</dbReference>
<proteinExistence type="predicted"/>
<sequence length="301" mass="34569">MDHRAFIRSLPPQQRADLTRKSDREGLLHLAGHWGLILLLGGLIAARVPCWPALMLPQGILLVFLFTLLHETSHRTVFATAWLNKAVAWICGFLIILPPDWFRHFHFEHHRYTQDPEKDPELQSPKPQTLGQYLVHITGLPVWFSHLKTLARNACGRACDGDAGHFIPTPERKKIAWEARVMVMLYGLLAAASLATGSTVLIFVWLVPLLLGQPFLRLYLLAEHGGCPYSPNMLENSRTTRTTWFVRKLAWNMPYHAEHHSFPGVPFHRLPQLHALIKEHLKVTEDGYFRFHREFTKGLVR</sequence>
<evidence type="ECO:0000256" key="1">
    <source>
        <dbReference type="SAM" id="Phobius"/>
    </source>
</evidence>
<evidence type="ECO:0000313" key="4">
    <source>
        <dbReference type="Proteomes" id="UP000287447"/>
    </source>
</evidence>
<protein>
    <submittedName>
        <fullName evidence="3">Fatty acid desaturase</fullName>
    </submittedName>
</protein>
<feature type="transmembrane region" description="Helical" evidence="1">
    <location>
        <begin position="183"/>
        <end position="211"/>
    </location>
</feature>